<dbReference type="EMBL" id="NSJF01000005">
    <property type="protein sequence ID" value="PAT34009.1"/>
    <property type="molecule type" value="Genomic_DNA"/>
</dbReference>
<evidence type="ECO:0000256" key="4">
    <source>
        <dbReference type="SAM" id="MobiDB-lite"/>
    </source>
</evidence>
<dbReference type="SUPFAM" id="SSF46689">
    <property type="entry name" value="Homeodomain-like"/>
    <property type="match status" value="2"/>
</dbReference>
<sequence length="357" mass="38854">MPPPMDCAASTAEPARSATAQQLTVAELVRLGQRSGFDYRFPQLEAQRGDIGAICVACGQVQEHVLRPGLKLVLSDLQVQHSYQSHSHNAAALSVSALLQGQAEVRLNASGRAADSSVSLRARHCAGMVYDEATALSGHHAAGQRLRSVSVVLEQAQALGADPQLAEWAQQALRPSRPQLQRWALDRHLLQTLQALFAPAMLPAAQALLREGLALQMLAQALQPLAATDQRRDSAASTSEVKRQHAATRLSERDRRLLARVHEQLRAAPGQAYTLHELAQLACMSPSVLRVKFQLAYGCTVFDWLRSCRLEQARQQLEQGSSIAQAALLAGYAHPTNFTAAFRAHFGLAPSAWLRQR</sequence>
<dbReference type="PANTHER" id="PTHR47893:SF1">
    <property type="entry name" value="REGULATORY PROTEIN PCHR"/>
    <property type="match status" value="1"/>
</dbReference>
<dbReference type="Proteomes" id="UP000217999">
    <property type="component" value="Unassembled WGS sequence"/>
</dbReference>
<dbReference type="Pfam" id="PF12833">
    <property type="entry name" value="HTH_18"/>
    <property type="match status" value="1"/>
</dbReference>
<dbReference type="SMART" id="SM00342">
    <property type="entry name" value="HTH_ARAC"/>
    <property type="match status" value="1"/>
</dbReference>
<keyword evidence="3" id="KW-0804">Transcription</keyword>
<evidence type="ECO:0000313" key="7">
    <source>
        <dbReference type="Proteomes" id="UP000217999"/>
    </source>
</evidence>
<feature type="domain" description="HTH araC/xylS-type" evidence="5">
    <location>
        <begin position="255"/>
        <end position="356"/>
    </location>
</feature>
<dbReference type="InterPro" id="IPR018062">
    <property type="entry name" value="HTH_AraC-typ_CS"/>
</dbReference>
<evidence type="ECO:0000256" key="2">
    <source>
        <dbReference type="ARBA" id="ARBA00023125"/>
    </source>
</evidence>
<evidence type="ECO:0000256" key="1">
    <source>
        <dbReference type="ARBA" id="ARBA00023015"/>
    </source>
</evidence>
<dbReference type="AlphaFoldDB" id="A0A2A2A8U8"/>
<protein>
    <submittedName>
        <fullName evidence="6">AraC family transcriptional regulator</fullName>
    </submittedName>
</protein>
<dbReference type="PANTHER" id="PTHR47893">
    <property type="entry name" value="REGULATORY PROTEIN PCHR"/>
    <property type="match status" value="1"/>
</dbReference>
<accession>A0A2A2A8U8</accession>
<proteinExistence type="predicted"/>
<reference evidence="6 7" key="1">
    <citation type="submission" date="2017-08" db="EMBL/GenBank/DDBJ databases">
        <title>WGS of Clinical strains of the CDC Group NO-1 linked to zoonotic infections in humans.</title>
        <authorList>
            <person name="Bernier A.-M."/>
            <person name="Bernard K."/>
        </authorList>
    </citation>
    <scope>NUCLEOTIDE SEQUENCE [LARGE SCALE GENOMIC DNA]</scope>
    <source>
        <strain evidence="6 7">NML03-0146</strain>
    </source>
</reference>
<feature type="region of interest" description="Disordered" evidence="4">
    <location>
        <begin position="229"/>
        <end position="249"/>
    </location>
</feature>
<evidence type="ECO:0000259" key="5">
    <source>
        <dbReference type="PROSITE" id="PS01124"/>
    </source>
</evidence>
<organism evidence="6 7">
    <name type="scientific">Vandammella animalimorsus</name>
    <dbReference type="NCBI Taxonomy" id="2029117"/>
    <lineage>
        <taxon>Bacteria</taxon>
        <taxon>Pseudomonadati</taxon>
        <taxon>Pseudomonadota</taxon>
        <taxon>Betaproteobacteria</taxon>
        <taxon>Burkholderiales</taxon>
        <taxon>Comamonadaceae</taxon>
        <taxon>Vandammella</taxon>
    </lineage>
</organism>
<name>A0A2A2A8U8_9BURK</name>
<dbReference type="Gene3D" id="1.10.10.60">
    <property type="entry name" value="Homeodomain-like"/>
    <property type="match status" value="1"/>
</dbReference>
<keyword evidence="1" id="KW-0805">Transcription regulation</keyword>
<dbReference type="InterPro" id="IPR009057">
    <property type="entry name" value="Homeodomain-like_sf"/>
</dbReference>
<gene>
    <name evidence="6" type="ORF">CK620_10100</name>
</gene>
<evidence type="ECO:0000313" key="6">
    <source>
        <dbReference type="EMBL" id="PAT34009.1"/>
    </source>
</evidence>
<dbReference type="GO" id="GO:0003700">
    <property type="term" value="F:DNA-binding transcription factor activity"/>
    <property type="evidence" value="ECO:0007669"/>
    <property type="project" value="InterPro"/>
</dbReference>
<dbReference type="PROSITE" id="PS01124">
    <property type="entry name" value="HTH_ARAC_FAMILY_2"/>
    <property type="match status" value="1"/>
</dbReference>
<keyword evidence="2" id="KW-0238">DNA-binding</keyword>
<dbReference type="InterPro" id="IPR018060">
    <property type="entry name" value="HTH_AraC"/>
</dbReference>
<dbReference type="PROSITE" id="PS00041">
    <property type="entry name" value="HTH_ARAC_FAMILY_1"/>
    <property type="match status" value="1"/>
</dbReference>
<dbReference type="GO" id="GO:0043565">
    <property type="term" value="F:sequence-specific DNA binding"/>
    <property type="evidence" value="ECO:0007669"/>
    <property type="project" value="InterPro"/>
</dbReference>
<dbReference type="InterPro" id="IPR053142">
    <property type="entry name" value="PchR_regulatory_protein"/>
</dbReference>
<evidence type="ECO:0000256" key="3">
    <source>
        <dbReference type="ARBA" id="ARBA00023163"/>
    </source>
</evidence>
<comment type="caution">
    <text evidence="6">The sequence shown here is derived from an EMBL/GenBank/DDBJ whole genome shotgun (WGS) entry which is preliminary data.</text>
</comment>